<dbReference type="GO" id="GO:0016853">
    <property type="term" value="F:isomerase activity"/>
    <property type="evidence" value="ECO:0007669"/>
    <property type="project" value="UniProtKB-KW"/>
</dbReference>
<evidence type="ECO:0000313" key="5">
    <source>
        <dbReference type="EMBL" id="MDO7906895.1"/>
    </source>
</evidence>
<dbReference type="PANTHER" id="PTHR21600">
    <property type="entry name" value="MITOCHONDRIAL RNA PSEUDOURIDINE SYNTHASE"/>
    <property type="match status" value="1"/>
</dbReference>
<dbReference type="Proteomes" id="UP001240171">
    <property type="component" value="Unassembled WGS sequence"/>
</dbReference>
<evidence type="ECO:0000256" key="1">
    <source>
        <dbReference type="ARBA" id="ARBA00000073"/>
    </source>
</evidence>
<feature type="domain" description="Pseudouridine synthase RsuA/RluA-like" evidence="4">
    <location>
        <begin position="92"/>
        <end position="243"/>
    </location>
</feature>
<sequence>MSWQGSWKRRGEWLEVTPGKALTGSDNKEEAALVWMQNVLGMPDKLLRKLRHEKGIQVAGDRLRLSLFKEAPLGIEPRWFELEVLYEDDFCLVVHKPAGMKVHPDGSREDGGVTLDHAVASYYQMNGLEVPVRHVHRLDSDTTGPVLYAKNDFAQAILDEQMRAKTIGREYAALVEGTVSPGLTVIDEPIGKDRHHNQRRRVSPSGQHAVTRVSLGEVLHGASLVHLKLETGRTHQIRVHLSHAGHPLLGDVLYGGPAMAIARQALHGELLIFRHPLTGEAITVEDPWPADMQELYQSLKLI</sequence>
<evidence type="ECO:0000313" key="6">
    <source>
        <dbReference type="Proteomes" id="UP001240171"/>
    </source>
</evidence>
<dbReference type="InterPro" id="IPR020103">
    <property type="entry name" value="PsdUridine_synth_cat_dom_sf"/>
</dbReference>
<keyword evidence="6" id="KW-1185">Reference proteome</keyword>
<dbReference type="EMBL" id="JAUQTB010000005">
    <property type="protein sequence ID" value="MDO7906895.1"/>
    <property type="molecule type" value="Genomic_DNA"/>
</dbReference>
<dbReference type="Gene3D" id="3.30.2350.10">
    <property type="entry name" value="Pseudouridine synthase"/>
    <property type="match status" value="1"/>
</dbReference>
<reference evidence="5 6" key="1">
    <citation type="submission" date="2023-07" db="EMBL/GenBank/DDBJ databases">
        <title>Paenibacillus sp. JX-17 nov. isolated from soil.</title>
        <authorList>
            <person name="Wan Y."/>
            <person name="Liu B."/>
        </authorList>
    </citation>
    <scope>NUCLEOTIDE SEQUENCE [LARGE SCALE GENOMIC DNA]</scope>
    <source>
        <strain evidence="5 6">JX-17</strain>
    </source>
</reference>
<dbReference type="Pfam" id="PF00849">
    <property type="entry name" value="PseudoU_synth_2"/>
    <property type="match status" value="1"/>
</dbReference>
<dbReference type="NCBIfam" id="TIGR00005">
    <property type="entry name" value="rluA_subfam"/>
    <property type="match status" value="1"/>
</dbReference>
<dbReference type="EC" id="5.4.99.-" evidence="3"/>
<dbReference type="PANTHER" id="PTHR21600:SF71">
    <property type="entry name" value="PSEUDOURIDINE SYNTHASE"/>
    <property type="match status" value="1"/>
</dbReference>
<keyword evidence="3 5" id="KW-0413">Isomerase</keyword>
<evidence type="ECO:0000256" key="3">
    <source>
        <dbReference type="RuleBase" id="RU362028"/>
    </source>
</evidence>
<comment type="catalytic activity">
    <reaction evidence="1 3">
        <text>a uridine in RNA = a pseudouridine in RNA</text>
        <dbReference type="Rhea" id="RHEA:48348"/>
        <dbReference type="Rhea" id="RHEA-COMP:12068"/>
        <dbReference type="Rhea" id="RHEA-COMP:12069"/>
        <dbReference type="ChEBI" id="CHEBI:65314"/>
        <dbReference type="ChEBI" id="CHEBI:65315"/>
    </reaction>
</comment>
<dbReference type="InterPro" id="IPR006145">
    <property type="entry name" value="PsdUridine_synth_RsuA/RluA"/>
</dbReference>
<dbReference type="RefSeq" id="WP_305024100.1">
    <property type="nucleotide sequence ID" value="NZ_JAUQTB010000005.1"/>
</dbReference>
<evidence type="ECO:0000256" key="2">
    <source>
        <dbReference type="ARBA" id="ARBA00010876"/>
    </source>
</evidence>
<comment type="function">
    <text evidence="3">Responsible for synthesis of pseudouridine from uracil.</text>
</comment>
<dbReference type="InterPro" id="IPR050188">
    <property type="entry name" value="RluA_PseudoU_synthase"/>
</dbReference>
<name>A0ABT9CDF8_9BACL</name>
<proteinExistence type="inferred from homology"/>
<protein>
    <recommendedName>
        <fullName evidence="3">Pseudouridine synthase</fullName>
        <ecNumber evidence="3">5.4.99.-</ecNumber>
    </recommendedName>
</protein>
<accession>A0ABT9CDF8</accession>
<evidence type="ECO:0000259" key="4">
    <source>
        <dbReference type="Pfam" id="PF00849"/>
    </source>
</evidence>
<dbReference type="InterPro" id="IPR006225">
    <property type="entry name" value="PsdUridine_synth_RluC/D"/>
</dbReference>
<organism evidence="5 6">
    <name type="scientific">Paenibacillus lacisoli</name>
    <dbReference type="NCBI Taxonomy" id="3064525"/>
    <lineage>
        <taxon>Bacteria</taxon>
        <taxon>Bacillati</taxon>
        <taxon>Bacillota</taxon>
        <taxon>Bacilli</taxon>
        <taxon>Bacillales</taxon>
        <taxon>Paenibacillaceae</taxon>
        <taxon>Paenibacillus</taxon>
    </lineage>
</organism>
<comment type="similarity">
    <text evidence="2 3">Belongs to the pseudouridine synthase RluA family.</text>
</comment>
<comment type="caution">
    <text evidence="5">The sequence shown here is derived from an EMBL/GenBank/DDBJ whole genome shotgun (WGS) entry which is preliminary data.</text>
</comment>
<gene>
    <name evidence="5" type="ORF">Q5741_10755</name>
</gene>
<dbReference type="SUPFAM" id="SSF55120">
    <property type="entry name" value="Pseudouridine synthase"/>
    <property type="match status" value="1"/>
</dbReference>
<dbReference type="CDD" id="cd02869">
    <property type="entry name" value="PseudoU_synth_RluA_like"/>
    <property type="match status" value="1"/>
</dbReference>